<accession>A0AAV2SI80</accession>
<protein>
    <recommendedName>
        <fullName evidence="3">NACHT domain-containing protein</fullName>
    </recommendedName>
</protein>
<dbReference type="AlphaFoldDB" id="A0AAV2SI80"/>
<dbReference type="Proteomes" id="UP001497623">
    <property type="component" value="Unassembled WGS sequence"/>
</dbReference>
<comment type="caution">
    <text evidence="1">The sequence shown here is derived from an EMBL/GenBank/DDBJ whole genome shotgun (WGS) entry which is preliminary data.</text>
</comment>
<dbReference type="PANTHER" id="PTHR46844:SF1">
    <property type="entry name" value="SLR5058 PROTEIN"/>
    <property type="match status" value="1"/>
</dbReference>
<organism evidence="1 2">
    <name type="scientific">Meganyctiphanes norvegica</name>
    <name type="common">Northern krill</name>
    <name type="synonym">Thysanopoda norvegica</name>
    <dbReference type="NCBI Taxonomy" id="48144"/>
    <lineage>
        <taxon>Eukaryota</taxon>
        <taxon>Metazoa</taxon>
        <taxon>Ecdysozoa</taxon>
        <taxon>Arthropoda</taxon>
        <taxon>Crustacea</taxon>
        <taxon>Multicrustacea</taxon>
        <taxon>Malacostraca</taxon>
        <taxon>Eumalacostraca</taxon>
        <taxon>Eucarida</taxon>
        <taxon>Euphausiacea</taxon>
        <taxon>Euphausiidae</taxon>
        <taxon>Meganyctiphanes</taxon>
    </lineage>
</organism>
<feature type="non-terminal residue" evidence="1">
    <location>
        <position position="1"/>
    </location>
</feature>
<dbReference type="PANTHER" id="PTHR46844">
    <property type="entry name" value="SLR5058 PROTEIN"/>
    <property type="match status" value="1"/>
</dbReference>
<dbReference type="EMBL" id="CAXKWB010078515">
    <property type="protein sequence ID" value="CAL4202749.1"/>
    <property type="molecule type" value="Genomic_DNA"/>
</dbReference>
<evidence type="ECO:0008006" key="3">
    <source>
        <dbReference type="Google" id="ProtNLM"/>
    </source>
</evidence>
<gene>
    <name evidence="1" type="ORF">MNOR_LOCUS37712</name>
</gene>
<keyword evidence="2" id="KW-1185">Reference proteome</keyword>
<proteinExistence type="predicted"/>
<evidence type="ECO:0000313" key="2">
    <source>
        <dbReference type="Proteomes" id="UP001497623"/>
    </source>
</evidence>
<name>A0AAV2SI80_MEGNR</name>
<reference evidence="1 2" key="1">
    <citation type="submission" date="2024-05" db="EMBL/GenBank/DDBJ databases">
        <authorList>
            <person name="Wallberg A."/>
        </authorList>
    </citation>
    <scope>NUCLEOTIDE SEQUENCE [LARGE SCALE GENOMIC DNA]</scope>
</reference>
<evidence type="ECO:0000313" key="1">
    <source>
        <dbReference type="EMBL" id="CAL4202749.1"/>
    </source>
</evidence>
<sequence>IMKYITDPLVNILFYCDGFDEHNQSSLQLFREIRDLKEKFPFIKLIVTTRPERVKEFYHNKGEVLNINHIKICGIHESKRCEFLKNYHSKITNESTEPKTSELLKFYNSFSAKIKELYRLPLNLVMLAWLWEHDNQQAQTVKSAAGLYTAILDILYQQLVSRIVQSKYRIMEEIEGDLDELKYRIELFKEKLYEESLLALRNDKISIDKAGVKRLRLFCKDNKLPFNELKAACVLSDSDLVTSSEESIQFPHKGFIDYYAAKYLESKLCSPTTSIKIIKVILLEFYGEDYKDFYISKYQNVFQLLGGILALKDMKLVGKYGEEIIKVLIETGVRNNTQWFTVYSELTLNPQASEKFAKLIEPHLNLRDLTIKDSQVEILSTLLAYLNVKSVKLDISDTAILDQFPNLIEILRQKQSDIAILTLTDKHVEYWNSSITNLNVKSITLDISDTAILDQFPDLIDILRQKQSEITIPTLTDKHVAYWNAHIKETDVIRIDKVVIKQEQVNLSFLSHIKSIEYCKVQRLWRGEDLHTTVPDIPRWPPMKGLWTAVSIIQELPTPTTLVELGLCLMVDPTTGAALPPTGLHDVQRHCPNLEYLQVHVRGTCKTGHLHSLPDVKDSDGEPSVSLWLSHIQSVDWAIEVATALLPRCGQYGWLYLPGCRLSTSSLCRLIGDLSAAGVRVRYRVRVASSHTADEETQLKAAVVQAYPDLPTWGGLRWYQDDEEMSRRPSGGW</sequence>